<feature type="domain" description="Pirin C-terminal" evidence="5">
    <location>
        <begin position="175"/>
        <end position="275"/>
    </location>
</feature>
<dbReference type="Pfam" id="PF05726">
    <property type="entry name" value="Pirin_C"/>
    <property type="match status" value="1"/>
</dbReference>
<dbReference type="InterPro" id="IPR014710">
    <property type="entry name" value="RmlC-like_jellyroll"/>
</dbReference>
<gene>
    <name evidence="6" type="ORF">H6B30_14565</name>
</gene>
<dbReference type="InterPro" id="IPR011051">
    <property type="entry name" value="RmlC_Cupin_sf"/>
</dbReference>
<keyword evidence="2" id="KW-0479">Metal-binding</keyword>
<organism evidence="6 7">
    <name type="scientific">Marseilla massiliensis</name>
    <dbReference type="NCBI Taxonomy" id="1841864"/>
    <lineage>
        <taxon>Bacteria</taxon>
        <taxon>Pseudomonadati</taxon>
        <taxon>Bacteroidota</taxon>
        <taxon>Bacteroidia</taxon>
        <taxon>Bacteroidales</taxon>
        <taxon>Prevotellaceae</taxon>
        <taxon>Marseilla</taxon>
    </lineage>
</organism>
<evidence type="ECO:0000256" key="2">
    <source>
        <dbReference type="PIRSR" id="PIRSR006232-1"/>
    </source>
</evidence>
<dbReference type="CDD" id="cd02909">
    <property type="entry name" value="cupin_pirin_N"/>
    <property type="match status" value="1"/>
</dbReference>
<dbReference type="CDD" id="cd02247">
    <property type="entry name" value="cupin_pirin_C"/>
    <property type="match status" value="1"/>
</dbReference>
<feature type="domain" description="Pirin N-terminal" evidence="4">
    <location>
        <begin position="27"/>
        <end position="121"/>
    </location>
</feature>
<dbReference type="Gene3D" id="2.60.120.10">
    <property type="entry name" value="Jelly Rolls"/>
    <property type="match status" value="2"/>
</dbReference>
<evidence type="ECO:0000256" key="3">
    <source>
        <dbReference type="RuleBase" id="RU003457"/>
    </source>
</evidence>
<evidence type="ECO:0000259" key="4">
    <source>
        <dbReference type="Pfam" id="PF02678"/>
    </source>
</evidence>
<proteinExistence type="inferred from homology"/>
<dbReference type="PIRSF" id="PIRSF006232">
    <property type="entry name" value="Pirin"/>
    <property type="match status" value="1"/>
</dbReference>
<dbReference type="GO" id="GO:0046872">
    <property type="term" value="F:metal ion binding"/>
    <property type="evidence" value="ECO:0007669"/>
    <property type="project" value="UniProtKB-KW"/>
</dbReference>
<dbReference type="SUPFAM" id="SSF51182">
    <property type="entry name" value="RmlC-like cupins"/>
    <property type="match status" value="1"/>
</dbReference>
<dbReference type="InterPro" id="IPR012093">
    <property type="entry name" value="Pirin"/>
</dbReference>
<feature type="binding site" evidence="2">
    <location>
        <position position="107"/>
    </location>
    <ligand>
        <name>Fe cation</name>
        <dbReference type="ChEBI" id="CHEBI:24875"/>
    </ligand>
</feature>
<dbReference type="Pfam" id="PF02678">
    <property type="entry name" value="Pirin"/>
    <property type="match status" value="1"/>
</dbReference>
<feature type="binding site" evidence="2">
    <location>
        <position position="63"/>
    </location>
    <ligand>
        <name>Fe cation</name>
        <dbReference type="ChEBI" id="CHEBI:24875"/>
    </ligand>
</feature>
<dbReference type="PANTHER" id="PTHR13903:SF8">
    <property type="entry name" value="PIRIN"/>
    <property type="match status" value="1"/>
</dbReference>
<dbReference type="InterPro" id="IPR003829">
    <property type="entry name" value="Pirin_N_dom"/>
</dbReference>
<evidence type="ECO:0000256" key="1">
    <source>
        <dbReference type="ARBA" id="ARBA00008416"/>
    </source>
</evidence>
<keyword evidence="7" id="KW-1185">Reference proteome</keyword>
<feature type="binding site" evidence="2">
    <location>
        <position position="105"/>
    </location>
    <ligand>
        <name>Fe cation</name>
        <dbReference type="ChEBI" id="CHEBI:24875"/>
    </ligand>
</feature>
<reference evidence="6 7" key="1">
    <citation type="journal article" date="2021" name="Sci. Rep.">
        <title>The distribution of antibiotic resistance genes in chicken gut microbiota commensals.</title>
        <authorList>
            <person name="Juricova H."/>
            <person name="Matiasovicova J."/>
            <person name="Kubasova T."/>
            <person name="Cejkova D."/>
            <person name="Rychlik I."/>
        </authorList>
    </citation>
    <scope>NUCLEOTIDE SEQUENCE [LARGE SCALE GENOMIC DNA]</scope>
    <source>
        <strain evidence="6 7">An819</strain>
    </source>
</reference>
<accession>A0A939B493</accession>
<comment type="similarity">
    <text evidence="1 3">Belongs to the pirin family.</text>
</comment>
<dbReference type="Proteomes" id="UP000764045">
    <property type="component" value="Unassembled WGS sequence"/>
</dbReference>
<comment type="caution">
    <text evidence="6">The sequence shown here is derived from an EMBL/GenBank/DDBJ whole genome shotgun (WGS) entry which is preliminary data.</text>
</comment>
<dbReference type="PANTHER" id="PTHR13903">
    <property type="entry name" value="PIRIN-RELATED"/>
    <property type="match status" value="1"/>
</dbReference>
<comment type="cofactor">
    <cofactor evidence="2">
        <name>Fe cation</name>
        <dbReference type="ChEBI" id="CHEBI:24875"/>
    </cofactor>
    <text evidence="2">Binds 1 Fe cation per subunit.</text>
</comment>
<dbReference type="EMBL" id="JACJJL010000036">
    <property type="protein sequence ID" value="MBM6662948.1"/>
    <property type="molecule type" value="Genomic_DNA"/>
</dbReference>
<evidence type="ECO:0000313" key="7">
    <source>
        <dbReference type="Proteomes" id="UP000764045"/>
    </source>
</evidence>
<protein>
    <submittedName>
        <fullName evidence="6">Pirin family protein</fullName>
    </submittedName>
</protein>
<evidence type="ECO:0000259" key="5">
    <source>
        <dbReference type="Pfam" id="PF05726"/>
    </source>
</evidence>
<keyword evidence="2" id="KW-0408">Iron</keyword>
<evidence type="ECO:0000313" key="6">
    <source>
        <dbReference type="EMBL" id="MBM6662948.1"/>
    </source>
</evidence>
<dbReference type="RefSeq" id="WP_205111858.1">
    <property type="nucleotide sequence ID" value="NZ_JACJJL010000036.1"/>
</dbReference>
<name>A0A939B493_9BACT</name>
<feature type="binding site" evidence="2">
    <location>
        <position position="61"/>
    </location>
    <ligand>
        <name>Fe cation</name>
        <dbReference type="ChEBI" id="CHEBI:24875"/>
    </ligand>
</feature>
<dbReference type="InterPro" id="IPR008778">
    <property type="entry name" value="Pirin_C_dom"/>
</dbReference>
<dbReference type="AlphaFoldDB" id="A0A939B493"/>
<sequence>MATKERKVIQKVKGVRAVDGAGVSLVRVLGNETVYDFDPFLMLDSFDSTNPDDYRRGFPAHPHRGIETVSFIAKGRMTHKDHLGSKQTIGDGEAQWLTAGSGAFHSEQPSGDRLLGLQLWLNMPRKQKMAAAPAYHGILRDEIKEFKLDGGTLRLLTGEYAGQKGWQGKYVPLDYYDISIDSNARLVIDVKPENTVMLFTLSGSVVSGGSHISEKTAARLVDGDAVTIEAGEGGARVMLMSAPPLHEPVAWYGPIVMNEERELNVALLELEDGEFLKSNTKYL</sequence>